<evidence type="ECO:0000313" key="3">
    <source>
        <dbReference type="Proteomes" id="UP000095192"/>
    </source>
</evidence>
<dbReference type="VEuPathDB" id="ToxoDB:LOC113146984"/>
<keyword evidence="3" id="KW-1185">Reference proteome</keyword>
<organism evidence="2 3">
    <name type="scientific">Cyclospora cayetanensis</name>
    <dbReference type="NCBI Taxonomy" id="88456"/>
    <lineage>
        <taxon>Eukaryota</taxon>
        <taxon>Sar</taxon>
        <taxon>Alveolata</taxon>
        <taxon>Apicomplexa</taxon>
        <taxon>Conoidasida</taxon>
        <taxon>Coccidia</taxon>
        <taxon>Eucoccidiorida</taxon>
        <taxon>Eimeriorina</taxon>
        <taxon>Eimeriidae</taxon>
        <taxon>Cyclospora</taxon>
    </lineage>
</organism>
<feature type="compositionally biased region" description="Basic and acidic residues" evidence="1">
    <location>
        <begin position="46"/>
        <end position="56"/>
    </location>
</feature>
<dbReference type="Gene3D" id="1.10.418.20">
    <property type="match status" value="1"/>
</dbReference>
<dbReference type="AlphaFoldDB" id="A0A1D3D261"/>
<feature type="region of interest" description="Disordered" evidence="1">
    <location>
        <begin position="92"/>
        <end position="116"/>
    </location>
</feature>
<dbReference type="SUPFAM" id="SSF54001">
    <property type="entry name" value="Cysteine proteinases"/>
    <property type="match status" value="1"/>
</dbReference>
<dbReference type="Proteomes" id="UP000095192">
    <property type="component" value="Unassembled WGS sequence"/>
</dbReference>
<evidence type="ECO:0000313" key="2">
    <source>
        <dbReference type="EMBL" id="OEH77527.1"/>
    </source>
</evidence>
<feature type="region of interest" description="Disordered" evidence="1">
    <location>
        <begin position="46"/>
        <end position="72"/>
    </location>
</feature>
<sequence>MLCVCFSETQPSRRAQPLYYKRSVRGVLAAIQLTVFALGRSDHRLAPRSLPADRHSAQRSGSGESDTREKAHAASLSASACVRKACSSAQATPDKRVEDLESSCRQPNNFRHGRPAALGPARFKFFPAAKAAAHEAATTAEANAATRAATGTKPLLQSAPAADSDWGPSAEPLAQEQCAAEDALVQREEFPKGTIEMRAGSMFTDCNSSGSSKCNLFKAPSQEGCDDCGIFLCLFAAVISNGKPFGFSQQDVAACRQRLVGC</sequence>
<proteinExistence type="predicted"/>
<gene>
    <name evidence="2" type="ORF">cyc_04136</name>
</gene>
<accession>A0A1D3D261</accession>
<protein>
    <submittedName>
        <fullName evidence="2">Uncharacterized protein</fullName>
    </submittedName>
</protein>
<dbReference type="InParanoid" id="A0A1D3D261"/>
<name>A0A1D3D261_9EIME</name>
<dbReference type="VEuPathDB" id="ToxoDB:cyc_04136"/>
<evidence type="ECO:0000256" key="1">
    <source>
        <dbReference type="SAM" id="MobiDB-lite"/>
    </source>
</evidence>
<dbReference type="EMBL" id="JROU02001064">
    <property type="protein sequence ID" value="OEH77527.1"/>
    <property type="molecule type" value="Genomic_DNA"/>
</dbReference>
<dbReference type="InterPro" id="IPR038765">
    <property type="entry name" value="Papain-like_cys_pep_sf"/>
</dbReference>
<comment type="caution">
    <text evidence="2">The sequence shown here is derived from an EMBL/GenBank/DDBJ whole genome shotgun (WGS) entry which is preliminary data.</text>
</comment>
<reference evidence="2 3" key="1">
    <citation type="journal article" date="2016" name="BMC Genomics">
        <title>Comparative genomics reveals Cyclospora cayetanensis possesses coccidia-like metabolism and invasion components but unique surface antigens.</title>
        <authorList>
            <person name="Liu S."/>
            <person name="Wang L."/>
            <person name="Zheng H."/>
            <person name="Xu Z."/>
            <person name="Roellig D.M."/>
            <person name="Li N."/>
            <person name="Frace M.A."/>
            <person name="Tang K."/>
            <person name="Arrowood M.J."/>
            <person name="Moss D.M."/>
            <person name="Zhang L."/>
            <person name="Feng Y."/>
            <person name="Xiao L."/>
        </authorList>
    </citation>
    <scope>NUCLEOTIDE SEQUENCE [LARGE SCALE GENOMIC DNA]</scope>
    <source>
        <strain evidence="2 3">CHN_HEN01</strain>
    </source>
</reference>